<evidence type="ECO:0000256" key="1">
    <source>
        <dbReference type="ARBA" id="ARBA00001947"/>
    </source>
</evidence>
<protein>
    <submittedName>
        <fullName evidence="7">D-hydantoinase</fullName>
        <ecNumber evidence="7">3.5.2.2</ecNumber>
    </submittedName>
</protein>
<name>A0A0C4YJ66_9BURK</name>
<gene>
    <name evidence="7" type="ORF">RR42_m3348</name>
</gene>
<feature type="domain" description="Amidohydrolase-related" evidence="6">
    <location>
        <begin position="51"/>
        <end position="443"/>
    </location>
</feature>
<evidence type="ECO:0000256" key="3">
    <source>
        <dbReference type="ARBA" id="ARBA00022723"/>
    </source>
</evidence>
<dbReference type="Proteomes" id="UP000031843">
    <property type="component" value="Chromosome main"/>
</dbReference>
<dbReference type="AlphaFoldDB" id="A0A0C4YJ66"/>
<dbReference type="KEGG" id="cbw:RR42_m3348"/>
<dbReference type="Gene3D" id="2.30.40.10">
    <property type="entry name" value="Urease, subunit C, domain 1"/>
    <property type="match status" value="1"/>
</dbReference>
<dbReference type="InterPro" id="IPR032466">
    <property type="entry name" value="Metal_Hydrolase"/>
</dbReference>
<proteinExistence type="inferred from homology"/>
<dbReference type="InterPro" id="IPR006680">
    <property type="entry name" value="Amidohydro-rel"/>
</dbReference>
<keyword evidence="4 7" id="KW-0378">Hydrolase</keyword>
<evidence type="ECO:0000259" key="6">
    <source>
        <dbReference type="Pfam" id="PF01979"/>
    </source>
</evidence>
<evidence type="ECO:0000256" key="2">
    <source>
        <dbReference type="ARBA" id="ARBA00008829"/>
    </source>
</evidence>
<dbReference type="Pfam" id="PF01979">
    <property type="entry name" value="Amidohydro_1"/>
    <property type="match status" value="1"/>
</dbReference>
<dbReference type="EMBL" id="CP010536">
    <property type="protein sequence ID" value="AJG20716.1"/>
    <property type="molecule type" value="Genomic_DNA"/>
</dbReference>
<keyword evidence="8" id="KW-1185">Reference proteome</keyword>
<sequence length="478" mass="51406">MSEFDLVVRNGSVFIDGRLERVHVGVKDGRIAALAETPLEGATVLDASGKLVLPGGIDVHCHIAQMTSTGATTADDFYSATVGAAFGGTTLVMPFAAQHRGDSLRASVSAYRERAAGRAVVDYAFHMIVTDPSEQVLKEELPALAAEGFTSVKLYMTYDALRLDDRAMLETLLHARRLGVLPMIHAESHDMIGWLTERLLALGYRKPKYLAHARPALAEREATHRAISMAELLDIPIFVVHVSSAAAAEQIAIAQRQGLPILAETCPQYLLLTESDLDRPAKEAVKYCCSPPPRDASNQAALWDGLRDGLFSCFSSDHSVFHLDGPHGKWQAGDDPPFNKIPYGLPGLETRLPLLFSEGVTKGRISLERFVELTSTGPARVFGLDGRKGKIALGADADLALWDPQAEATLSTATLHDGTGYTVYEGTNVRGMPVTTVSRGVIVCHEGTLRACAGHGTLVPCERIGSVGRRPAPAPWLA</sequence>
<dbReference type="Gene3D" id="3.20.20.140">
    <property type="entry name" value="Metal-dependent hydrolases"/>
    <property type="match status" value="1"/>
</dbReference>
<dbReference type="InterPro" id="IPR011059">
    <property type="entry name" value="Metal-dep_hydrolase_composite"/>
</dbReference>
<comment type="cofactor">
    <cofactor evidence="1">
        <name>Zn(2+)</name>
        <dbReference type="ChEBI" id="CHEBI:29105"/>
    </cofactor>
</comment>
<dbReference type="InterPro" id="IPR050378">
    <property type="entry name" value="Metallo-dep_Hydrolases_sf"/>
</dbReference>
<dbReference type="STRING" id="68895.RR42_m3348"/>
<evidence type="ECO:0000256" key="4">
    <source>
        <dbReference type="ARBA" id="ARBA00022801"/>
    </source>
</evidence>
<accession>A0A0C4YJ66</accession>
<dbReference type="SUPFAM" id="SSF51338">
    <property type="entry name" value="Composite domain of metallo-dependent hydrolases"/>
    <property type="match status" value="2"/>
</dbReference>
<dbReference type="CDD" id="cd01314">
    <property type="entry name" value="D-HYD"/>
    <property type="match status" value="1"/>
</dbReference>
<dbReference type="OrthoDB" id="5687299at2"/>
<dbReference type="SUPFAM" id="SSF51556">
    <property type="entry name" value="Metallo-dependent hydrolases"/>
    <property type="match status" value="1"/>
</dbReference>
<dbReference type="PANTHER" id="PTHR11647:SF1">
    <property type="entry name" value="COLLAPSIN RESPONSE MEDIATOR PROTEIN"/>
    <property type="match status" value="1"/>
</dbReference>
<keyword evidence="3" id="KW-0479">Metal-binding</keyword>
<dbReference type="NCBIfam" id="TIGR02033">
    <property type="entry name" value="D-hydantoinase"/>
    <property type="match status" value="1"/>
</dbReference>
<comment type="similarity">
    <text evidence="2">Belongs to the metallo-dependent hydrolases superfamily. Hydantoinase/dihydropyrimidinase family.</text>
</comment>
<dbReference type="GO" id="GO:0004157">
    <property type="term" value="F:dihydropyrimidinase activity"/>
    <property type="evidence" value="ECO:0007669"/>
    <property type="project" value="UniProtKB-EC"/>
</dbReference>
<dbReference type="NCBIfam" id="NF009941">
    <property type="entry name" value="PRK13404.1"/>
    <property type="match status" value="1"/>
</dbReference>
<feature type="modified residue" description="N6-carboxylysine" evidence="5">
    <location>
        <position position="153"/>
    </location>
</feature>
<dbReference type="GO" id="GO:0046872">
    <property type="term" value="F:metal ion binding"/>
    <property type="evidence" value="ECO:0007669"/>
    <property type="project" value="UniProtKB-KW"/>
</dbReference>
<dbReference type="FunFam" id="3.20.20.140:FF:000174">
    <property type="entry name" value="Dihydropyrimidinase-related protein 2"/>
    <property type="match status" value="1"/>
</dbReference>
<comment type="PTM">
    <text evidence="5">Carbamylation allows a single lysine to coordinate two divalent metal cations.</text>
</comment>
<organism evidence="7 8">
    <name type="scientific">Cupriavidus basilensis</name>
    <dbReference type="NCBI Taxonomy" id="68895"/>
    <lineage>
        <taxon>Bacteria</taxon>
        <taxon>Pseudomonadati</taxon>
        <taxon>Pseudomonadota</taxon>
        <taxon>Betaproteobacteria</taxon>
        <taxon>Burkholderiales</taxon>
        <taxon>Burkholderiaceae</taxon>
        <taxon>Cupriavidus</taxon>
    </lineage>
</organism>
<dbReference type="GO" id="GO:0005829">
    <property type="term" value="C:cytosol"/>
    <property type="evidence" value="ECO:0007669"/>
    <property type="project" value="TreeGrafter"/>
</dbReference>
<dbReference type="PANTHER" id="PTHR11647">
    <property type="entry name" value="HYDRANTOINASE/DIHYDROPYRIMIDINASE FAMILY MEMBER"/>
    <property type="match status" value="1"/>
</dbReference>
<dbReference type="InterPro" id="IPR011778">
    <property type="entry name" value="Hydantoinase/dihydroPyrase"/>
</dbReference>
<dbReference type="RefSeq" id="WP_043349013.1">
    <property type="nucleotide sequence ID" value="NZ_CP010536.1"/>
</dbReference>
<evidence type="ECO:0000313" key="8">
    <source>
        <dbReference type="Proteomes" id="UP000031843"/>
    </source>
</evidence>
<evidence type="ECO:0000313" key="7">
    <source>
        <dbReference type="EMBL" id="AJG20716.1"/>
    </source>
</evidence>
<dbReference type="EC" id="3.5.2.2" evidence="7"/>
<evidence type="ECO:0000256" key="5">
    <source>
        <dbReference type="PIRSR" id="PIRSR611778-50"/>
    </source>
</evidence>
<reference evidence="7 8" key="1">
    <citation type="journal article" date="2015" name="Genome Announc.">
        <title>Complete Genome Sequence of Cupriavidus basilensis 4G11, Isolated from the Oak Ridge Field Research Center Site.</title>
        <authorList>
            <person name="Ray J."/>
            <person name="Waters R.J."/>
            <person name="Skerker J.M."/>
            <person name="Kuehl J.V."/>
            <person name="Price M.N."/>
            <person name="Huang J."/>
            <person name="Chakraborty R."/>
            <person name="Arkin A.P."/>
            <person name="Deutschbauer A."/>
        </authorList>
    </citation>
    <scope>NUCLEOTIDE SEQUENCE [LARGE SCALE GENOMIC DNA]</scope>
    <source>
        <strain evidence="7">4G11</strain>
    </source>
</reference>